<dbReference type="PANTHER" id="PTHR14389:SF3">
    <property type="entry name" value="PROTEIN FAM111A-LIKE"/>
    <property type="match status" value="1"/>
</dbReference>
<gene>
    <name evidence="1" type="ORF">HL667_01265</name>
</gene>
<protein>
    <submittedName>
        <fullName evidence="1">Trypsin-like peptidase domain-containing protein</fullName>
    </submittedName>
</protein>
<accession>A0ABX2C8D1</accession>
<dbReference type="EMBL" id="JABFDN010000001">
    <property type="protein sequence ID" value="NPU63622.1"/>
    <property type="molecule type" value="Genomic_DNA"/>
</dbReference>
<keyword evidence="2" id="KW-1185">Reference proteome</keyword>
<dbReference type="RefSeq" id="WP_172108244.1">
    <property type="nucleotide sequence ID" value="NZ_JABFDN010000001.1"/>
</dbReference>
<sequence length="699" mass="77088">MRFLTEASARPGWLDGNFANVGSLGRVVRSFNNGSEGEIRANASLAFGEEYLRSQSKRWLRRRAPASIGNGLTIAARRLFADGEGQVRLEVLASDSQPGSSTLEDRLDQLLTTPVYVVRESRTELISAGFYVARLYLSQSDKTIDPRPISTSTKLLQEGAGSPFVVVIHMHPPGPDPDGTPLENAPFGLGAVTCRLVELAGRTTGVWQLWGAAGKEWLPAARMLCRIICQLSEVTSLINLKQDPEALAPHLLDRSALDRFLRIRSGQLRRKIQGGWPVPDVQRLAAQHLKANIEDAAQGIASFDNLVRRDVARDMTKTMERVKKDSEKNMMLKSRDRQILAEILAAQALNQPNYFRNLLIRANLPPAFKQQRQDAWTNDNQTDAFMLIDWAQSKGTNPIDPGNTVLASVLLPELRNLGPEDTSTIVAAISAYHLVNDELALATLRMRYQCPVAKSSTSPSEDVGPNFTWRGETDEIQLQSWLRKPPDFLDVGYLRKAIQHATSVCLIEVGNTGHTGTGVVIHDHYVLTNYHVIQSMMLEHGPAPEAARIYLKFASYGDETPCRTISLDTNQPIVSWSPVAKLDYALLKAPQLSTLAEVRPATISLKLPALRSFLSILQHPNGGSMQLASSVDAVTFCDPDSGIIQYITRTASGSSGAPCFDENWNLVGLHHAERSRPFGTIREGILISSIVRELKQWIG</sequence>
<evidence type="ECO:0000313" key="1">
    <source>
        <dbReference type="EMBL" id="NPU63622.1"/>
    </source>
</evidence>
<dbReference type="InterPro" id="IPR043504">
    <property type="entry name" value="Peptidase_S1_PA_chymotrypsin"/>
</dbReference>
<name>A0ABX2C8D1_9BRAD</name>
<comment type="caution">
    <text evidence="1">The sequence shown here is derived from an EMBL/GenBank/DDBJ whole genome shotgun (WGS) entry which is preliminary data.</text>
</comment>
<dbReference type="Pfam" id="PF13365">
    <property type="entry name" value="Trypsin_2"/>
    <property type="match status" value="1"/>
</dbReference>
<reference evidence="1" key="1">
    <citation type="submission" date="2020-05" db="EMBL/GenBank/DDBJ databases">
        <title>Nod-independent and nitrogen-fixing Bradyrhizobium aeschynomene sp. nov. isolated from nodules of Aeschynomene indica.</title>
        <authorList>
            <person name="Zhang Z."/>
        </authorList>
    </citation>
    <scope>NUCLEOTIDE SEQUENCE</scope>
    <source>
        <strain evidence="1">83012</strain>
    </source>
</reference>
<evidence type="ECO:0000313" key="2">
    <source>
        <dbReference type="Proteomes" id="UP000886476"/>
    </source>
</evidence>
<dbReference type="SUPFAM" id="SSF50494">
    <property type="entry name" value="Trypsin-like serine proteases"/>
    <property type="match status" value="1"/>
</dbReference>
<dbReference type="PANTHER" id="PTHR14389">
    <property type="entry name" value="SI:CH1073-475A24.1"/>
    <property type="match status" value="1"/>
</dbReference>
<organism evidence="1 2">
    <name type="scientific">Bradyrhizobium aeschynomenes</name>
    <dbReference type="NCBI Taxonomy" id="2734909"/>
    <lineage>
        <taxon>Bacteria</taxon>
        <taxon>Pseudomonadati</taxon>
        <taxon>Pseudomonadota</taxon>
        <taxon>Alphaproteobacteria</taxon>
        <taxon>Hyphomicrobiales</taxon>
        <taxon>Nitrobacteraceae</taxon>
        <taxon>Bradyrhizobium</taxon>
    </lineage>
</organism>
<proteinExistence type="predicted"/>
<dbReference type="Gene3D" id="2.40.10.10">
    <property type="entry name" value="Trypsin-like serine proteases"/>
    <property type="match status" value="2"/>
</dbReference>
<dbReference type="InterPro" id="IPR009003">
    <property type="entry name" value="Peptidase_S1_PA"/>
</dbReference>
<dbReference type="Proteomes" id="UP000886476">
    <property type="component" value="Unassembled WGS sequence"/>
</dbReference>